<sequence>MSKIIHKLKSLGENVPISIGAPLAHLPFALRLGPSYTLHRHAIRRYEKLSTAERDRWTLARLTQIVSLAQQNVPFYRNLYGASTGTIESFADFERLPIVSKADFQNSGNESRTWRSGMTVNTGGTSGEPLVFQVETNAFAREWAHMHHLWYRRGYRKHHLKLTFRGKHFDRSIPVRYNAVHNELVVNANADMEDVRDYVLAFNRVHIRWIHGYPSLVAEFANILDQADGAAKEQFLAGLHGVLLGSEYPADVYYQPIRRVLSSNVLSWYGHSEMAALAGMSAEGVYRSLPTYGYVEAVPAPTGGQFRLVCTSYSNLAHPFIRYDTGDIIEPVSTSSSGLAFRVVDGRIGDFITDRTGRRHSLTAIIFGRHHRAFERIQHIQVAQSQPGSALLLVTPKSGQETAEQIRRAFDLDDLDITWSIKLIPSAIRTQAGKISLKVPPTATPQD</sequence>
<dbReference type="Gene3D" id="3.40.50.12780">
    <property type="entry name" value="N-terminal domain of ligase-like"/>
    <property type="match status" value="1"/>
</dbReference>
<keyword evidence="2" id="KW-1185">Reference proteome</keyword>
<protein>
    <recommendedName>
        <fullName evidence="3">Phenylacetate-CoA ligase</fullName>
    </recommendedName>
</protein>
<name>A0ABV9NIM5_9PROT</name>
<gene>
    <name evidence="1" type="ORF">ACFPB0_14095</name>
</gene>
<evidence type="ECO:0008006" key="3">
    <source>
        <dbReference type="Google" id="ProtNLM"/>
    </source>
</evidence>
<dbReference type="InterPro" id="IPR053158">
    <property type="entry name" value="CapK_Type1_Caps_Biosynth"/>
</dbReference>
<dbReference type="SUPFAM" id="SSF56801">
    <property type="entry name" value="Acetyl-CoA synthetase-like"/>
    <property type="match status" value="1"/>
</dbReference>
<dbReference type="InterPro" id="IPR042099">
    <property type="entry name" value="ANL_N_sf"/>
</dbReference>
<proteinExistence type="predicted"/>
<dbReference type="EMBL" id="JBHSGQ010000012">
    <property type="protein sequence ID" value="MFC4726423.1"/>
    <property type="molecule type" value="Genomic_DNA"/>
</dbReference>
<dbReference type="Proteomes" id="UP001596024">
    <property type="component" value="Unassembled WGS sequence"/>
</dbReference>
<accession>A0ABV9NIM5</accession>
<dbReference type="PANTHER" id="PTHR36932:SF1">
    <property type="entry name" value="CAPSULAR POLYSACCHARIDE BIOSYNTHESIS PROTEIN"/>
    <property type="match status" value="1"/>
</dbReference>
<organism evidence="1 2">
    <name type="scientific">Glycocaulis abyssi</name>
    <dbReference type="NCBI Taxonomy" id="1433403"/>
    <lineage>
        <taxon>Bacteria</taxon>
        <taxon>Pseudomonadati</taxon>
        <taxon>Pseudomonadota</taxon>
        <taxon>Alphaproteobacteria</taxon>
        <taxon>Maricaulales</taxon>
        <taxon>Maricaulaceae</taxon>
        <taxon>Glycocaulis</taxon>
    </lineage>
</organism>
<evidence type="ECO:0000313" key="2">
    <source>
        <dbReference type="Proteomes" id="UP001596024"/>
    </source>
</evidence>
<comment type="caution">
    <text evidence="1">The sequence shown here is derived from an EMBL/GenBank/DDBJ whole genome shotgun (WGS) entry which is preliminary data.</text>
</comment>
<reference evidence="2" key="1">
    <citation type="journal article" date="2019" name="Int. J. Syst. Evol. Microbiol.">
        <title>The Global Catalogue of Microorganisms (GCM) 10K type strain sequencing project: providing services to taxonomists for standard genome sequencing and annotation.</title>
        <authorList>
            <consortium name="The Broad Institute Genomics Platform"/>
            <consortium name="The Broad Institute Genome Sequencing Center for Infectious Disease"/>
            <person name="Wu L."/>
            <person name="Ma J."/>
        </authorList>
    </citation>
    <scope>NUCLEOTIDE SEQUENCE [LARGE SCALE GENOMIC DNA]</scope>
    <source>
        <strain evidence="2">CCUG 62981</strain>
    </source>
</reference>
<dbReference type="PANTHER" id="PTHR36932">
    <property type="entry name" value="CAPSULAR POLYSACCHARIDE BIOSYNTHESIS PROTEIN"/>
    <property type="match status" value="1"/>
</dbReference>
<dbReference type="RefSeq" id="WP_371394305.1">
    <property type="nucleotide sequence ID" value="NZ_CP163421.1"/>
</dbReference>
<evidence type="ECO:0000313" key="1">
    <source>
        <dbReference type="EMBL" id="MFC4726423.1"/>
    </source>
</evidence>